<evidence type="ECO:0000256" key="3">
    <source>
        <dbReference type="SAM" id="MobiDB-lite"/>
    </source>
</evidence>
<feature type="region of interest" description="Disordered" evidence="3">
    <location>
        <begin position="177"/>
        <end position="197"/>
    </location>
</feature>
<organism evidence="4 5">
    <name type="scientific">Rhipicephalus microplus</name>
    <name type="common">Cattle tick</name>
    <name type="synonym">Boophilus microplus</name>
    <dbReference type="NCBI Taxonomy" id="6941"/>
    <lineage>
        <taxon>Eukaryota</taxon>
        <taxon>Metazoa</taxon>
        <taxon>Ecdysozoa</taxon>
        <taxon>Arthropoda</taxon>
        <taxon>Chelicerata</taxon>
        <taxon>Arachnida</taxon>
        <taxon>Acari</taxon>
        <taxon>Parasitiformes</taxon>
        <taxon>Ixodida</taxon>
        <taxon>Ixodoidea</taxon>
        <taxon>Ixodidae</taxon>
        <taxon>Rhipicephalinae</taxon>
        <taxon>Rhipicephalus</taxon>
        <taxon>Boophilus</taxon>
    </lineage>
</organism>
<feature type="compositionally biased region" description="Polar residues" evidence="3">
    <location>
        <begin position="177"/>
        <end position="195"/>
    </location>
</feature>
<evidence type="ECO:0000256" key="1">
    <source>
        <dbReference type="ARBA" id="ARBA00022441"/>
    </source>
</evidence>
<accession>A0A9J6DA57</accession>
<evidence type="ECO:0000313" key="5">
    <source>
        <dbReference type="Proteomes" id="UP000821866"/>
    </source>
</evidence>
<dbReference type="Gene3D" id="2.120.10.80">
    <property type="entry name" value="Kelch-type beta propeller"/>
    <property type="match status" value="1"/>
</dbReference>
<keyword evidence="5" id="KW-1185">Reference proteome</keyword>
<keyword evidence="2" id="KW-0677">Repeat</keyword>
<dbReference type="SUPFAM" id="SSF117281">
    <property type="entry name" value="Kelch motif"/>
    <property type="match status" value="1"/>
</dbReference>
<dbReference type="SMART" id="SM00612">
    <property type="entry name" value="Kelch"/>
    <property type="match status" value="3"/>
</dbReference>
<dbReference type="EMBL" id="JABSTU010000010">
    <property type="protein sequence ID" value="KAH8018841.1"/>
    <property type="molecule type" value="Genomic_DNA"/>
</dbReference>
<proteinExistence type="predicted"/>
<comment type="caution">
    <text evidence="4">The sequence shown here is derived from an EMBL/GenBank/DDBJ whole genome shotgun (WGS) entry which is preliminary data.</text>
</comment>
<dbReference type="PANTHER" id="PTHR45632:SF3">
    <property type="entry name" value="KELCH-LIKE PROTEIN 32"/>
    <property type="match status" value="1"/>
</dbReference>
<reference evidence="4" key="2">
    <citation type="submission" date="2021-09" db="EMBL/GenBank/DDBJ databases">
        <authorList>
            <person name="Jia N."/>
            <person name="Wang J."/>
            <person name="Shi W."/>
            <person name="Du L."/>
            <person name="Sun Y."/>
            <person name="Zhan W."/>
            <person name="Jiang J."/>
            <person name="Wang Q."/>
            <person name="Zhang B."/>
            <person name="Ji P."/>
            <person name="Sakyi L.B."/>
            <person name="Cui X."/>
            <person name="Yuan T."/>
            <person name="Jiang B."/>
            <person name="Yang W."/>
            <person name="Lam T.T.-Y."/>
            <person name="Chang Q."/>
            <person name="Ding S."/>
            <person name="Wang X."/>
            <person name="Zhu J."/>
            <person name="Ruan X."/>
            <person name="Zhao L."/>
            <person name="Wei J."/>
            <person name="Que T."/>
            <person name="Du C."/>
            <person name="Cheng J."/>
            <person name="Dai P."/>
            <person name="Han X."/>
            <person name="Huang E."/>
            <person name="Gao Y."/>
            <person name="Liu J."/>
            <person name="Shao H."/>
            <person name="Ye R."/>
            <person name="Li L."/>
            <person name="Wei W."/>
            <person name="Wang X."/>
            <person name="Wang C."/>
            <person name="Huo Q."/>
            <person name="Li W."/>
            <person name="Guo W."/>
            <person name="Chen H."/>
            <person name="Chen S."/>
            <person name="Zhou L."/>
            <person name="Zhou L."/>
            <person name="Ni X."/>
            <person name="Tian J."/>
            <person name="Zhou Y."/>
            <person name="Sheng Y."/>
            <person name="Liu T."/>
            <person name="Pan Y."/>
            <person name="Xia L."/>
            <person name="Li J."/>
            <person name="Zhao F."/>
            <person name="Cao W."/>
        </authorList>
    </citation>
    <scope>NUCLEOTIDE SEQUENCE</scope>
    <source>
        <strain evidence="4">Rmic-2018</strain>
        <tissue evidence="4">Larvae</tissue>
    </source>
</reference>
<dbReference type="AlphaFoldDB" id="A0A9J6DA57"/>
<evidence type="ECO:0000256" key="2">
    <source>
        <dbReference type="ARBA" id="ARBA00022737"/>
    </source>
</evidence>
<keyword evidence="1" id="KW-0880">Kelch repeat</keyword>
<dbReference type="Pfam" id="PF01344">
    <property type="entry name" value="Kelch_1"/>
    <property type="match status" value="1"/>
</dbReference>
<reference evidence="4" key="1">
    <citation type="journal article" date="2020" name="Cell">
        <title>Large-Scale Comparative Analyses of Tick Genomes Elucidate Their Genetic Diversity and Vector Capacities.</title>
        <authorList>
            <consortium name="Tick Genome and Microbiome Consortium (TIGMIC)"/>
            <person name="Jia N."/>
            <person name="Wang J."/>
            <person name="Shi W."/>
            <person name="Du L."/>
            <person name="Sun Y."/>
            <person name="Zhan W."/>
            <person name="Jiang J.F."/>
            <person name="Wang Q."/>
            <person name="Zhang B."/>
            <person name="Ji P."/>
            <person name="Bell-Sakyi L."/>
            <person name="Cui X.M."/>
            <person name="Yuan T.T."/>
            <person name="Jiang B.G."/>
            <person name="Yang W.F."/>
            <person name="Lam T.T."/>
            <person name="Chang Q.C."/>
            <person name="Ding S.J."/>
            <person name="Wang X.J."/>
            <person name="Zhu J.G."/>
            <person name="Ruan X.D."/>
            <person name="Zhao L."/>
            <person name="Wei J.T."/>
            <person name="Ye R.Z."/>
            <person name="Que T.C."/>
            <person name="Du C.H."/>
            <person name="Zhou Y.H."/>
            <person name="Cheng J.X."/>
            <person name="Dai P.F."/>
            <person name="Guo W.B."/>
            <person name="Han X.H."/>
            <person name="Huang E.J."/>
            <person name="Li L.F."/>
            <person name="Wei W."/>
            <person name="Gao Y.C."/>
            <person name="Liu J.Z."/>
            <person name="Shao H.Z."/>
            <person name="Wang X."/>
            <person name="Wang C.C."/>
            <person name="Yang T.C."/>
            <person name="Huo Q.B."/>
            <person name="Li W."/>
            <person name="Chen H.Y."/>
            <person name="Chen S.E."/>
            <person name="Zhou L.G."/>
            <person name="Ni X.B."/>
            <person name="Tian J.H."/>
            <person name="Sheng Y."/>
            <person name="Liu T."/>
            <person name="Pan Y.S."/>
            <person name="Xia L.Y."/>
            <person name="Li J."/>
            <person name="Zhao F."/>
            <person name="Cao W.C."/>
        </authorList>
    </citation>
    <scope>NUCLEOTIDE SEQUENCE</scope>
    <source>
        <strain evidence="4">Rmic-2018</strain>
    </source>
</reference>
<dbReference type="PANTHER" id="PTHR45632">
    <property type="entry name" value="LD33804P"/>
    <property type="match status" value="1"/>
</dbReference>
<gene>
    <name evidence="4" type="ORF">HPB51_012795</name>
</gene>
<protein>
    <submittedName>
        <fullName evidence="4">Uncharacterized protein</fullName>
    </submittedName>
</protein>
<dbReference type="InterPro" id="IPR006652">
    <property type="entry name" value="Kelch_1"/>
</dbReference>
<dbReference type="VEuPathDB" id="VectorBase:LOC119165156"/>
<evidence type="ECO:0000313" key="4">
    <source>
        <dbReference type="EMBL" id="KAH8018841.1"/>
    </source>
</evidence>
<name>A0A9J6DA57_RHIMP</name>
<sequence>MDQAARLMYCVRFPLMSLMELSHCVEAKTPPGIQDVNNVRIMILSAVCFWVARTAGKEAEVGHLARTPRHYITEVPGVPGSKELQSSDEAREVELPSLISVTLGAAKARLLPTSNLISRACTREPCVEHLQESRHLPSPDHETEQVRSLSVLSLTAESDSSVDSLAPTVCESTFNDTSSLDAQASRPTTQESNGDTVVHDSKSFFSQTDSCYRSEEKDKLYFEYVDIDRLTMHSDGDRVRTNELESMKARYLLGGQTADQHEDLIRQSSTLSEHLEMDFFVVSPNSPQGSTEPLASISVQTDHIFSETPGKDAEPGTLFLIGGVEVDESPSECPILSYNIKGNAWNQTKTLPVHRYGHKAVFLDGYIYIIGKFSHNTTYPRGFENFSPMNLEKAASRSCFWFEVSSGRWGIMAPLNNPRAYHGLAVLDDNIYVVGGVDSANRLLSCLERYDKEADEWTKLSAELYSPRMAMGFCGHRRKLWVAGGIVQIGRRTCSTAYVEVYDPKEER</sequence>
<dbReference type="InterPro" id="IPR015915">
    <property type="entry name" value="Kelch-typ_b-propeller"/>
</dbReference>
<dbReference type="Proteomes" id="UP000821866">
    <property type="component" value="Chromosome 8"/>
</dbReference>